<reference evidence="12" key="2">
    <citation type="submission" date="2022-06" db="UniProtKB">
        <authorList>
            <consortium name="EnsemblMetazoa"/>
        </authorList>
    </citation>
    <scope>IDENTIFICATION</scope>
</reference>
<dbReference type="SMART" id="SM00173">
    <property type="entry name" value="RAS"/>
    <property type="match status" value="1"/>
</dbReference>
<dbReference type="Gene3D" id="1.10.220.150">
    <property type="entry name" value="Arf GTPase activating protein"/>
    <property type="match status" value="1"/>
</dbReference>
<evidence type="ECO:0008006" key="14">
    <source>
        <dbReference type="Google" id="ProtNLM"/>
    </source>
</evidence>
<sequence>MPRRRRGEYSLAKSTSFSIFPITNSSDMNSDKVYYSAKNVGQETYKAKIRLNVTITPGDYTNITDNLYDNESFQQYQQSIQQKEKVKNSYRRELSRFFSRDFSKDRIEHDEHEHMYNRNRRHCRTISHDSSFRNSLKYSFEKIKLRAKSQKYAQQEITPAGEMVSLPEMMMTMQRHGLSGKNSWRKSRKVHKSKSDAFVNSQEWTLCRGVAELKLGLVGSLHSGKTSLVHRYLTGAYTTEESPEGGRFKKEVVLDGQSYLLLIRDEGSAPPDYQFTQWVDAIIFVFSLESQESIETALHYYEQMAKYRNINEIPVMMVATQDAVTESNPRVISEQEGRQMAKNLPKCSAYYETCSTYGLNVERVFKDACQKILQQRLRLLSGFSNSARTPTPTTIPTTTTTTTTTTATPTLSTFHSNNSNDRRNSNYQDLVFSNGSNSKVASYHYHHQRSLSALPLQEHLQQQQQSSSTGYHGNNIHYSSNNTSQLPSSYAYHRESSTLNAGIRGSGGTERSMSAFVMPCVQTSLLSKMQMQRNAQYSCSSSNNMLGCPISSSIHPISNNSTSGGTSHFQSSPRSSIMNPGQTDHASFVKDEVFDNQISLQPPSVATTSSAHLLTPSSTPTTQRKNRRISNLFQRPKDHGHDDKSHRSAAEISMGMGRAIPVKQGHLYKRSSKTLNKEWKKKYVCLHSNGRLSYHQTLKDYMEKDANGKEVFLGLATVRVAGRQRPRNTLRIQTQVIPGCSRDCQTVKDVGCKKELLDSTIIRHTFGTASTSDTNVSTGQDNKAFTDEQCTNGEGTSGGSDDQQQNVQPLSTSTSSFVVSTPVAITPNASKKKKGHRRLGSAAKNDEDDDCEFEIVTCDQKRWEFSATSVEERDEWVAAIEELIEKSLQAQMSQKQQDSSRGHGNKTEVQALRQIPGNDSCADCDAPKPDWASLNLGTLICIECSGIHRNLGSHISKVRSLDLDDWPMEYLNVMEAIGNKKANAIWEYSAPSGRKPQAGSSREEKEKWIKVKYEGKRFLPPIAIDEPLGRQLLNAVFNNDLDALLPILPRCNTSDLRITVDATDRRTALHIACSNASAACTQLLVWYNADLRMLDEMGRSALWHAQTSGALDCAAILLKAGLDPKYGIPDGPEMITGSLSSREFCYTNDKLLANDAKLQRQSEVVMRRIIPGQQLTGTPSNVNGFHRRNSDAFERLPASVI</sequence>
<feature type="compositionally biased region" description="Low complexity" evidence="9">
    <location>
        <begin position="811"/>
        <end position="821"/>
    </location>
</feature>
<feature type="domain" description="PH" evidence="10">
    <location>
        <begin position="660"/>
        <end position="885"/>
    </location>
</feature>
<dbReference type="FunFam" id="3.40.50.300:FF:000178">
    <property type="entry name" value="Arf-GAP with GTPase, ANK repeat and PH domain-containing protein 1"/>
    <property type="match status" value="1"/>
</dbReference>
<feature type="region of interest" description="Disordered" evidence="9">
    <location>
        <begin position="769"/>
        <end position="821"/>
    </location>
</feature>
<dbReference type="PANTHER" id="PTHR45819">
    <property type="entry name" value="CENTAURIN-GAMMA-1A"/>
    <property type="match status" value="1"/>
</dbReference>
<dbReference type="SUPFAM" id="SSF48403">
    <property type="entry name" value="Ankyrin repeat"/>
    <property type="match status" value="1"/>
</dbReference>
<dbReference type="SMART" id="SM00105">
    <property type="entry name" value="ArfGap"/>
    <property type="match status" value="1"/>
</dbReference>
<evidence type="ECO:0000256" key="5">
    <source>
        <dbReference type="ARBA" id="ARBA00022833"/>
    </source>
</evidence>
<evidence type="ECO:0000256" key="6">
    <source>
        <dbReference type="ARBA" id="ARBA00023043"/>
    </source>
</evidence>
<dbReference type="SMART" id="SM00233">
    <property type="entry name" value="PH"/>
    <property type="match status" value="1"/>
</dbReference>
<dbReference type="Gene3D" id="2.30.29.30">
    <property type="entry name" value="Pleckstrin-homology domain (PH domain)/Phosphotyrosine-binding domain (PTB)"/>
    <property type="match status" value="2"/>
</dbReference>
<dbReference type="InterPro" id="IPR001849">
    <property type="entry name" value="PH_domain"/>
</dbReference>
<evidence type="ECO:0000256" key="2">
    <source>
        <dbReference type="ARBA" id="ARBA00022468"/>
    </source>
</evidence>
<keyword evidence="3" id="KW-0479">Metal-binding</keyword>
<dbReference type="SUPFAM" id="SSF50729">
    <property type="entry name" value="PH domain-like"/>
    <property type="match status" value="1"/>
</dbReference>
<dbReference type="SUPFAM" id="SSF52540">
    <property type="entry name" value="P-loop containing nucleoside triphosphate hydrolases"/>
    <property type="match status" value="1"/>
</dbReference>
<evidence type="ECO:0000256" key="8">
    <source>
        <dbReference type="PROSITE-ProRule" id="PRU00288"/>
    </source>
</evidence>
<keyword evidence="5" id="KW-0862">Zinc</keyword>
<evidence type="ECO:0000256" key="7">
    <source>
        <dbReference type="PROSITE-ProRule" id="PRU00023"/>
    </source>
</evidence>
<feature type="domain" description="Arf-GAP" evidence="11">
    <location>
        <begin position="906"/>
        <end position="1026"/>
    </location>
</feature>
<dbReference type="GO" id="GO:0060582">
    <property type="term" value="P:cell fate determination involved in pattern specification"/>
    <property type="evidence" value="ECO:0007669"/>
    <property type="project" value="EnsemblMetazoa"/>
</dbReference>
<dbReference type="InterPro" id="IPR038508">
    <property type="entry name" value="ArfGAP_dom_sf"/>
</dbReference>
<feature type="compositionally biased region" description="Low complexity" evidence="9">
    <location>
        <begin position="389"/>
        <end position="410"/>
    </location>
</feature>
<dbReference type="AlphaFoldDB" id="A0A8R1U1I5"/>
<evidence type="ECO:0000256" key="4">
    <source>
        <dbReference type="ARBA" id="ARBA00022771"/>
    </source>
</evidence>
<organism evidence="12 13">
    <name type="scientific">Onchocerca volvulus</name>
    <dbReference type="NCBI Taxonomy" id="6282"/>
    <lineage>
        <taxon>Eukaryota</taxon>
        <taxon>Metazoa</taxon>
        <taxon>Ecdysozoa</taxon>
        <taxon>Nematoda</taxon>
        <taxon>Chromadorea</taxon>
        <taxon>Rhabditida</taxon>
        <taxon>Spirurina</taxon>
        <taxon>Spiruromorpha</taxon>
        <taxon>Filarioidea</taxon>
        <taxon>Onchocercidae</taxon>
        <taxon>Onchocerca</taxon>
    </lineage>
</organism>
<accession>A0A8R1U1I5</accession>
<dbReference type="EMBL" id="CMVM020000252">
    <property type="status" value="NOT_ANNOTATED_CDS"/>
    <property type="molecule type" value="Genomic_DNA"/>
</dbReference>
<dbReference type="FunFam" id="1.10.220.150:FF:000023">
    <property type="entry name" value="Arf-GAP with ANK repeat and PH domain-containing protein cnt-2"/>
    <property type="match status" value="1"/>
</dbReference>
<dbReference type="GO" id="GO:0055059">
    <property type="term" value="P:asymmetric neuroblast division"/>
    <property type="evidence" value="ECO:0007669"/>
    <property type="project" value="EnsemblMetazoa"/>
</dbReference>
<comment type="similarity">
    <text evidence="1">Belongs to the centaurin gamma-like family.</text>
</comment>
<dbReference type="PROSITE" id="PS51421">
    <property type="entry name" value="RAS"/>
    <property type="match status" value="1"/>
</dbReference>
<dbReference type="InterPro" id="IPR001806">
    <property type="entry name" value="Small_GTPase"/>
</dbReference>
<feature type="region of interest" description="Disordered" evidence="9">
    <location>
        <begin position="457"/>
        <end position="488"/>
    </location>
</feature>
<dbReference type="Pfam" id="PF12796">
    <property type="entry name" value="Ank_2"/>
    <property type="match status" value="1"/>
</dbReference>
<dbReference type="CDD" id="cd08836">
    <property type="entry name" value="ArfGap_AGAP"/>
    <property type="match status" value="1"/>
</dbReference>
<evidence type="ECO:0000259" key="11">
    <source>
        <dbReference type="PROSITE" id="PS50115"/>
    </source>
</evidence>
<dbReference type="GO" id="GO:0008270">
    <property type="term" value="F:zinc ion binding"/>
    <property type="evidence" value="ECO:0007669"/>
    <property type="project" value="UniProtKB-KW"/>
</dbReference>
<dbReference type="InterPro" id="IPR001164">
    <property type="entry name" value="ArfGAP_dom"/>
</dbReference>
<keyword evidence="13" id="KW-1185">Reference proteome</keyword>
<name>A0A8R1U1I5_ONCVO</name>
<dbReference type="Gene3D" id="3.40.50.300">
    <property type="entry name" value="P-loop containing nucleotide triphosphate hydrolases"/>
    <property type="match status" value="1"/>
</dbReference>
<dbReference type="Pfam" id="PF01412">
    <property type="entry name" value="ArfGap"/>
    <property type="match status" value="1"/>
</dbReference>
<feature type="region of interest" description="Disordered" evidence="9">
    <location>
        <begin position="827"/>
        <end position="846"/>
    </location>
</feature>
<feature type="region of interest" description="Disordered" evidence="9">
    <location>
        <begin position="602"/>
        <end position="624"/>
    </location>
</feature>
<dbReference type="PANTHER" id="PTHR45819:SF5">
    <property type="entry name" value="CENTAURIN-GAMMA-1A"/>
    <property type="match status" value="1"/>
</dbReference>
<dbReference type="GO" id="GO:0003924">
    <property type="term" value="F:GTPase activity"/>
    <property type="evidence" value="ECO:0007669"/>
    <property type="project" value="InterPro"/>
</dbReference>
<evidence type="ECO:0000256" key="3">
    <source>
        <dbReference type="ARBA" id="ARBA00022723"/>
    </source>
</evidence>
<dbReference type="SUPFAM" id="SSF57863">
    <property type="entry name" value="ArfGap/RecO-like zinc finger"/>
    <property type="match status" value="1"/>
</dbReference>
<dbReference type="SMART" id="SM00248">
    <property type="entry name" value="ANK"/>
    <property type="match status" value="2"/>
</dbReference>
<evidence type="ECO:0000313" key="12">
    <source>
        <dbReference type="EnsemblMetazoa" id="OVOC9082.1"/>
    </source>
</evidence>
<dbReference type="GO" id="GO:0005096">
    <property type="term" value="F:GTPase activator activity"/>
    <property type="evidence" value="ECO:0007669"/>
    <property type="project" value="UniProtKB-KW"/>
</dbReference>
<dbReference type="Proteomes" id="UP000024404">
    <property type="component" value="Unassembled WGS sequence"/>
</dbReference>
<feature type="compositionally biased region" description="Polar residues" evidence="9">
    <location>
        <begin position="564"/>
        <end position="583"/>
    </location>
</feature>
<evidence type="ECO:0000256" key="9">
    <source>
        <dbReference type="SAM" id="MobiDB-lite"/>
    </source>
</evidence>
<dbReference type="PRINTS" id="PR00405">
    <property type="entry name" value="REVINTRACTNG"/>
</dbReference>
<proteinExistence type="inferred from homology"/>
<feature type="region of interest" description="Disordered" evidence="9">
    <location>
        <begin position="384"/>
        <end position="431"/>
    </location>
</feature>
<dbReference type="InterPro" id="IPR002110">
    <property type="entry name" value="Ankyrin_rpt"/>
</dbReference>
<evidence type="ECO:0000313" key="13">
    <source>
        <dbReference type="Proteomes" id="UP000024404"/>
    </source>
</evidence>
<protein>
    <recommendedName>
        <fullName evidence="14">Centaurin-gamma-1A</fullName>
    </recommendedName>
</protein>
<dbReference type="EnsemblMetazoa" id="OVOC9082.1">
    <property type="protein sequence ID" value="OVOC9082.1"/>
    <property type="gene ID" value="WBGene00245891"/>
</dbReference>
<dbReference type="PROSITE" id="PS50088">
    <property type="entry name" value="ANK_REPEAT"/>
    <property type="match status" value="1"/>
</dbReference>
<dbReference type="PROSITE" id="PS51419">
    <property type="entry name" value="RAB"/>
    <property type="match status" value="1"/>
</dbReference>
<dbReference type="InterPro" id="IPR037278">
    <property type="entry name" value="ARFGAP/RecO"/>
</dbReference>
<feature type="compositionally biased region" description="Polar residues" evidence="9">
    <location>
        <begin position="469"/>
        <end position="488"/>
    </location>
</feature>
<reference evidence="13" key="1">
    <citation type="submission" date="2013-10" db="EMBL/GenBank/DDBJ databases">
        <title>Genome sequencing of Onchocerca volvulus.</title>
        <authorList>
            <person name="Cotton J."/>
            <person name="Tsai J."/>
            <person name="Stanley E."/>
            <person name="Tracey A."/>
            <person name="Holroyd N."/>
            <person name="Lustigman S."/>
            <person name="Berriman M."/>
        </authorList>
    </citation>
    <scope>NUCLEOTIDE SEQUENCE</scope>
</reference>
<keyword evidence="6 7" id="KW-0040">ANK repeat</keyword>
<dbReference type="Pfam" id="PF00071">
    <property type="entry name" value="Ras"/>
    <property type="match status" value="1"/>
</dbReference>
<keyword evidence="4 8" id="KW-0863">Zinc-finger</keyword>
<dbReference type="InterPro" id="IPR036770">
    <property type="entry name" value="Ankyrin_rpt-contain_sf"/>
</dbReference>
<dbReference type="GO" id="GO:0005525">
    <property type="term" value="F:GTP binding"/>
    <property type="evidence" value="ECO:0007669"/>
    <property type="project" value="InterPro"/>
</dbReference>
<evidence type="ECO:0000256" key="1">
    <source>
        <dbReference type="ARBA" id="ARBA00005430"/>
    </source>
</evidence>
<evidence type="ECO:0000259" key="10">
    <source>
        <dbReference type="PROSITE" id="PS50003"/>
    </source>
</evidence>
<dbReference type="PROSITE" id="PS50115">
    <property type="entry name" value="ARFGAP"/>
    <property type="match status" value="1"/>
</dbReference>
<feature type="region of interest" description="Disordered" evidence="9">
    <location>
        <begin position="558"/>
        <end position="583"/>
    </location>
</feature>
<dbReference type="SMART" id="SM00175">
    <property type="entry name" value="RAB"/>
    <property type="match status" value="1"/>
</dbReference>
<feature type="repeat" description="ANK" evidence="7">
    <location>
        <begin position="1064"/>
        <end position="1096"/>
    </location>
</feature>
<dbReference type="PROSITE" id="PS50003">
    <property type="entry name" value="PH_DOMAIN"/>
    <property type="match status" value="1"/>
</dbReference>
<dbReference type="InterPro" id="IPR027417">
    <property type="entry name" value="P-loop_NTPase"/>
</dbReference>
<dbReference type="InterPro" id="IPR051282">
    <property type="entry name" value="Arf-GAP_GTPase_ANK_PH"/>
</dbReference>
<feature type="compositionally biased region" description="Polar residues" evidence="9">
    <location>
        <begin position="769"/>
        <end position="810"/>
    </location>
</feature>
<feature type="compositionally biased region" description="Basic residues" evidence="9">
    <location>
        <begin position="830"/>
        <end position="839"/>
    </location>
</feature>
<keyword evidence="2" id="KW-0343">GTPase activation</keyword>
<dbReference type="GO" id="GO:0048259">
    <property type="term" value="P:regulation of receptor-mediated endocytosis"/>
    <property type="evidence" value="ECO:0007669"/>
    <property type="project" value="EnsemblMetazoa"/>
</dbReference>
<dbReference type="InterPro" id="IPR011993">
    <property type="entry name" value="PH-like_dom_sf"/>
</dbReference>
<dbReference type="Gene3D" id="1.25.40.20">
    <property type="entry name" value="Ankyrin repeat-containing domain"/>
    <property type="match status" value="1"/>
</dbReference>